<dbReference type="Proteomes" id="UP001172159">
    <property type="component" value="Unassembled WGS sequence"/>
</dbReference>
<evidence type="ECO:0000313" key="3">
    <source>
        <dbReference type="Proteomes" id="UP001172159"/>
    </source>
</evidence>
<feature type="non-terminal residue" evidence="2">
    <location>
        <position position="84"/>
    </location>
</feature>
<feature type="domain" description="Stc1" evidence="1">
    <location>
        <begin position="7"/>
        <end position="80"/>
    </location>
</feature>
<accession>A0AA40K6D4</accession>
<dbReference type="EMBL" id="JAUKTV010000001">
    <property type="protein sequence ID" value="KAK0747646.1"/>
    <property type="molecule type" value="Genomic_DNA"/>
</dbReference>
<organism evidence="2 3">
    <name type="scientific">Apiosordaria backusii</name>
    <dbReference type="NCBI Taxonomy" id="314023"/>
    <lineage>
        <taxon>Eukaryota</taxon>
        <taxon>Fungi</taxon>
        <taxon>Dikarya</taxon>
        <taxon>Ascomycota</taxon>
        <taxon>Pezizomycotina</taxon>
        <taxon>Sordariomycetes</taxon>
        <taxon>Sordariomycetidae</taxon>
        <taxon>Sordariales</taxon>
        <taxon>Lasiosphaeriaceae</taxon>
        <taxon>Apiosordaria</taxon>
    </lineage>
</organism>
<reference evidence="2" key="1">
    <citation type="submission" date="2023-06" db="EMBL/GenBank/DDBJ databases">
        <title>Genome-scale phylogeny and comparative genomics of the fungal order Sordariales.</title>
        <authorList>
            <consortium name="Lawrence Berkeley National Laboratory"/>
            <person name="Hensen N."/>
            <person name="Bonometti L."/>
            <person name="Westerberg I."/>
            <person name="Brannstrom I.O."/>
            <person name="Guillou S."/>
            <person name="Cros-Aarteil S."/>
            <person name="Calhoun S."/>
            <person name="Haridas S."/>
            <person name="Kuo A."/>
            <person name="Mondo S."/>
            <person name="Pangilinan J."/>
            <person name="Riley R."/>
            <person name="Labutti K."/>
            <person name="Andreopoulos B."/>
            <person name="Lipzen A."/>
            <person name="Chen C."/>
            <person name="Yanf M."/>
            <person name="Daum C."/>
            <person name="Ng V."/>
            <person name="Clum A."/>
            <person name="Steindorff A."/>
            <person name="Ohm R."/>
            <person name="Martin F."/>
            <person name="Silar P."/>
            <person name="Natvig D."/>
            <person name="Lalanne C."/>
            <person name="Gautier V."/>
            <person name="Ament-Velasquez S.L."/>
            <person name="Kruys A."/>
            <person name="Hutchinson M.I."/>
            <person name="Powell A.J."/>
            <person name="Barry K."/>
            <person name="Miller A.N."/>
            <person name="Grigoriev I.V."/>
            <person name="Debuchy R."/>
            <person name="Gladieux P."/>
            <person name="Thoren M.H."/>
            <person name="Johannesson H."/>
        </authorList>
    </citation>
    <scope>NUCLEOTIDE SEQUENCE</scope>
    <source>
        <strain evidence="2">CBS 540.89</strain>
    </source>
</reference>
<proteinExistence type="predicted"/>
<evidence type="ECO:0000259" key="1">
    <source>
        <dbReference type="Pfam" id="PF12898"/>
    </source>
</evidence>
<gene>
    <name evidence="2" type="ORF">B0T21DRAFT_254855</name>
</gene>
<sequence length="84" mass="9434">MAVTKIRCSQGGEWKTKDQYSQSALRKFQKKVGMGIATPAESSIACVEHSRGTKAPEMQCQGPCDKWRELHFFSKSTRRNGINV</sequence>
<dbReference type="Pfam" id="PF12898">
    <property type="entry name" value="Stc1"/>
    <property type="match status" value="1"/>
</dbReference>
<keyword evidence="3" id="KW-1185">Reference proteome</keyword>
<dbReference type="InterPro" id="IPR024630">
    <property type="entry name" value="Stc1"/>
</dbReference>
<comment type="caution">
    <text evidence="2">The sequence shown here is derived from an EMBL/GenBank/DDBJ whole genome shotgun (WGS) entry which is preliminary data.</text>
</comment>
<name>A0AA40K6D4_9PEZI</name>
<protein>
    <submittedName>
        <fullName evidence="2">Stc1 domain-containing protein</fullName>
    </submittedName>
</protein>
<dbReference type="AlphaFoldDB" id="A0AA40K6D4"/>
<evidence type="ECO:0000313" key="2">
    <source>
        <dbReference type="EMBL" id="KAK0747646.1"/>
    </source>
</evidence>